<dbReference type="Gene3D" id="2.40.420.20">
    <property type="match status" value="1"/>
</dbReference>
<dbReference type="Gene3D" id="2.40.30.170">
    <property type="match status" value="1"/>
</dbReference>
<dbReference type="GO" id="GO:0015562">
    <property type="term" value="F:efflux transmembrane transporter activity"/>
    <property type="evidence" value="ECO:0007669"/>
    <property type="project" value="TreeGrafter"/>
</dbReference>
<keyword evidence="8" id="KW-1185">Reference proteome</keyword>
<keyword evidence="3" id="KW-0472">Membrane</keyword>
<evidence type="ECO:0000256" key="3">
    <source>
        <dbReference type="SAM" id="Phobius"/>
    </source>
</evidence>
<feature type="coiled-coil region" evidence="2">
    <location>
        <begin position="106"/>
        <end position="203"/>
    </location>
</feature>
<dbReference type="GO" id="GO:1990281">
    <property type="term" value="C:efflux pump complex"/>
    <property type="evidence" value="ECO:0007669"/>
    <property type="project" value="TreeGrafter"/>
</dbReference>
<evidence type="ECO:0000313" key="7">
    <source>
        <dbReference type="EMBL" id="RMA92491.1"/>
    </source>
</evidence>
<keyword evidence="3" id="KW-1133">Transmembrane helix</keyword>
<reference evidence="7 8" key="1">
    <citation type="submission" date="2018-10" db="EMBL/GenBank/DDBJ databases">
        <title>Genomic Encyclopedia of Archaeal and Bacterial Type Strains, Phase II (KMG-II): from individual species to whole genera.</title>
        <authorList>
            <person name="Goeker M."/>
        </authorList>
    </citation>
    <scope>NUCLEOTIDE SEQUENCE [LARGE SCALE GENOMIC DNA]</scope>
    <source>
        <strain evidence="7 8">VM1</strain>
    </source>
</reference>
<dbReference type="InterPro" id="IPR006143">
    <property type="entry name" value="RND_pump_MFP"/>
</dbReference>
<dbReference type="InterPro" id="IPR058625">
    <property type="entry name" value="MdtA-like_BSH"/>
</dbReference>
<feature type="transmembrane region" description="Helical" evidence="3">
    <location>
        <begin position="7"/>
        <end position="26"/>
    </location>
</feature>
<dbReference type="Pfam" id="PF25917">
    <property type="entry name" value="BSH_RND"/>
    <property type="match status" value="1"/>
</dbReference>
<protein>
    <submittedName>
        <fullName evidence="7">RND family efflux transporter MFP subunit</fullName>
    </submittedName>
</protein>
<dbReference type="Pfam" id="PF25876">
    <property type="entry name" value="HH_MFP_RND"/>
    <property type="match status" value="1"/>
</dbReference>
<dbReference type="Pfam" id="PF25989">
    <property type="entry name" value="YknX_C"/>
    <property type="match status" value="1"/>
</dbReference>
<dbReference type="Proteomes" id="UP000280842">
    <property type="component" value="Unassembled WGS sequence"/>
</dbReference>
<feature type="domain" description="Multidrug resistance protein MdtA-like alpha-helical hairpin" evidence="4">
    <location>
        <begin position="129"/>
        <end position="185"/>
    </location>
</feature>
<feature type="domain" description="Multidrug resistance protein MdtA-like barrel-sandwich hybrid" evidence="5">
    <location>
        <begin position="69"/>
        <end position="236"/>
    </location>
</feature>
<evidence type="ECO:0000259" key="4">
    <source>
        <dbReference type="Pfam" id="PF25876"/>
    </source>
</evidence>
<sequence length="387" mass="43270">MKGVIKFTLFFILPIALFILWLGGFFSNRIQPGYAEESPKVVSGLKVIEINKQPVSERYKIDGYTTSKETANVATKIMGKILKEYVKEGDYVKKGQLLAVIDTSDIKAQKQELLAALKELKAGKEEALAGKKAAEAQLHFMQITYKRLKNLYEENAIPKQKVDEIEMKLKGAQAQVDQVNAKLKQLEAKEKQLQAKLKQIEIMEGYGYIRAPFNGYIVKKMIDTGSMASPGMPIFIIGNKDIEFQSFIDAKYINNVKKGDTLSIYIEPLRKSFKGKVIEKNSNVNPMNNSFSIKVDIPDDMGVGLYGYSYINVKKDEKILIPKTAISRLNDTTAVFIVDKNGILHLTPVDLGEEYNGKIEVKSGITEGQKIVVSDVDKACDGCRVSF</sequence>
<name>A0A3M0B5N9_9AQUI</name>
<evidence type="ECO:0000313" key="8">
    <source>
        <dbReference type="Proteomes" id="UP000280842"/>
    </source>
</evidence>
<evidence type="ECO:0000256" key="2">
    <source>
        <dbReference type="SAM" id="Coils"/>
    </source>
</evidence>
<gene>
    <name evidence="7" type="ORF">CLV39_1647</name>
</gene>
<dbReference type="EMBL" id="REFO01000017">
    <property type="protein sequence ID" value="RMA92491.1"/>
    <property type="molecule type" value="Genomic_DNA"/>
</dbReference>
<dbReference type="PANTHER" id="PTHR30469:SF15">
    <property type="entry name" value="HLYD FAMILY OF SECRETION PROTEINS"/>
    <property type="match status" value="1"/>
</dbReference>
<evidence type="ECO:0000259" key="6">
    <source>
        <dbReference type="Pfam" id="PF25989"/>
    </source>
</evidence>
<dbReference type="Gene3D" id="2.40.50.100">
    <property type="match status" value="1"/>
</dbReference>
<dbReference type="InterPro" id="IPR058624">
    <property type="entry name" value="MdtA-like_HH"/>
</dbReference>
<feature type="domain" description="YknX-like C-terminal permuted SH3-like" evidence="6">
    <location>
        <begin position="321"/>
        <end position="385"/>
    </location>
</feature>
<dbReference type="SUPFAM" id="SSF111369">
    <property type="entry name" value="HlyD-like secretion proteins"/>
    <property type="match status" value="1"/>
</dbReference>
<comment type="similarity">
    <text evidence="1">Belongs to the membrane fusion protein (MFP) (TC 8.A.1) family.</text>
</comment>
<keyword evidence="2" id="KW-0175">Coiled coil</keyword>
<dbReference type="Gene3D" id="1.10.287.470">
    <property type="entry name" value="Helix hairpin bin"/>
    <property type="match status" value="1"/>
</dbReference>
<dbReference type="OrthoDB" id="9777308at2"/>
<evidence type="ECO:0000256" key="1">
    <source>
        <dbReference type="ARBA" id="ARBA00009477"/>
    </source>
</evidence>
<proteinExistence type="inferred from homology"/>
<accession>A0A3M0B5N9</accession>
<comment type="caution">
    <text evidence="7">The sequence shown here is derived from an EMBL/GenBank/DDBJ whole genome shotgun (WGS) entry which is preliminary data.</text>
</comment>
<dbReference type="NCBIfam" id="TIGR01730">
    <property type="entry name" value="RND_mfp"/>
    <property type="match status" value="1"/>
</dbReference>
<organism evidence="7 8">
    <name type="scientific">Hydrogenothermus marinus</name>
    <dbReference type="NCBI Taxonomy" id="133270"/>
    <lineage>
        <taxon>Bacteria</taxon>
        <taxon>Pseudomonadati</taxon>
        <taxon>Aquificota</taxon>
        <taxon>Aquificia</taxon>
        <taxon>Aquificales</taxon>
        <taxon>Hydrogenothermaceae</taxon>
        <taxon>Hydrogenothermus</taxon>
    </lineage>
</organism>
<dbReference type="AlphaFoldDB" id="A0A3M0B5N9"/>
<evidence type="ECO:0000259" key="5">
    <source>
        <dbReference type="Pfam" id="PF25917"/>
    </source>
</evidence>
<dbReference type="PANTHER" id="PTHR30469">
    <property type="entry name" value="MULTIDRUG RESISTANCE PROTEIN MDTA"/>
    <property type="match status" value="1"/>
</dbReference>
<dbReference type="RefSeq" id="WP_121923739.1">
    <property type="nucleotide sequence ID" value="NZ_REFO01000017.1"/>
</dbReference>
<dbReference type="InterPro" id="IPR058637">
    <property type="entry name" value="YknX-like_C"/>
</dbReference>
<keyword evidence="3" id="KW-0812">Transmembrane</keyword>